<evidence type="ECO:0000313" key="1">
    <source>
        <dbReference type="EMBL" id="GAI02288.1"/>
    </source>
</evidence>
<dbReference type="AlphaFoldDB" id="X1K6T8"/>
<dbReference type="EMBL" id="BARV01012101">
    <property type="protein sequence ID" value="GAI02288.1"/>
    <property type="molecule type" value="Genomic_DNA"/>
</dbReference>
<reference evidence="1" key="1">
    <citation type="journal article" date="2014" name="Front. Microbiol.">
        <title>High frequency of phylogenetically diverse reductive dehalogenase-homologous genes in deep subseafloor sedimentary metagenomes.</title>
        <authorList>
            <person name="Kawai M."/>
            <person name="Futagami T."/>
            <person name="Toyoda A."/>
            <person name="Takaki Y."/>
            <person name="Nishi S."/>
            <person name="Hori S."/>
            <person name="Arai W."/>
            <person name="Tsubouchi T."/>
            <person name="Morono Y."/>
            <person name="Uchiyama I."/>
            <person name="Ito T."/>
            <person name="Fujiyama A."/>
            <person name="Inagaki F."/>
            <person name="Takami H."/>
        </authorList>
    </citation>
    <scope>NUCLEOTIDE SEQUENCE</scope>
    <source>
        <strain evidence="1">Expedition CK06-06</strain>
    </source>
</reference>
<organism evidence="1">
    <name type="scientific">marine sediment metagenome</name>
    <dbReference type="NCBI Taxonomy" id="412755"/>
    <lineage>
        <taxon>unclassified sequences</taxon>
        <taxon>metagenomes</taxon>
        <taxon>ecological metagenomes</taxon>
    </lineage>
</organism>
<gene>
    <name evidence="1" type="ORF">S06H3_22591</name>
</gene>
<sequence length="36" mass="3954">MAEGEGFRIQVRLKAKTVLKTASISHSVTASYVNFL</sequence>
<protein>
    <submittedName>
        <fullName evidence="1">Uncharacterized protein</fullName>
    </submittedName>
</protein>
<proteinExistence type="predicted"/>
<feature type="non-terminal residue" evidence="1">
    <location>
        <position position="36"/>
    </location>
</feature>
<name>X1K6T8_9ZZZZ</name>
<accession>X1K6T8</accession>
<comment type="caution">
    <text evidence="1">The sequence shown here is derived from an EMBL/GenBank/DDBJ whole genome shotgun (WGS) entry which is preliminary data.</text>
</comment>